<gene>
    <name evidence="2" type="ORF">BaOVIS_008530</name>
</gene>
<dbReference type="GO" id="GO:0004177">
    <property type="term" value="F:aminopeptidase activity"/>
    <property type="evidence" value="ECO:0007669"/>
    <property type="project" value="UniProtKB-KW"/>
</dbReference>
<keyword evidence="2" id="KW-0378">Hydrolase</keyword>
<dbReference type="EMBL" id="BLIY01000006">
    <property type="protein sequence ID" value="GFE53449.1"/>
    <property type="molecule type" value="Genomic_DNA"/>
</dbReference>
<keyword evidence="1" id="KW-0472">Membrane</keyword>
<keyword evidence="1" id="KW-1133">Transmembrane helix</keyword>
<dbReference type="Proteomes" id="UP001057455">
    <property type="component" value="Unassembled WGS sequence"/>
</dbReference>
<comment type="caution">
    <text evidence="2">The sequence shown here is derived from an EMBL/GenBank/DDBJ whole genome shotgun (WGS) entry which is preliminary data.</text>
</comment>
<organism evidence="2 3">
    <name type="scientific">Babesia ovis</name>
    <dbReference type="NCBI Taxonomy" id="5869"/>
    <lineage>
        <taxon>Eukaryota</taxon>
        <taxon>Sar</taxon>
        <taxon>Alveolata</taxon>
        <taxon>Apicomplexa</taxon>
        <taxon>Aconoidasida</taxon>
        <taxon>Piroplasmida</taxon>
        <taxon>Babesiidae</taxon>
        <taxon>Babesia</taxon>
    </lineage>
</organism>
<keyword evidence="1" id="KW-0812">Transmembrane</keyword>
<sequence length="160" mass="16260">MVFVVVSGVVLISAVALQVSLASVVVVKEVLPSEVLLLVVFLASVVAVMVFSVVAEPVVAITDAVPPKRGGGPKSVVSPLFASFDFVLSVSSNLANIFGFESAIGMLGTAKLNNALSFEESDVASAGLGIVPNIEDCVSSLFGSLSAGFGCLNENAILSE</sequence>
<feature type="transmembrane region" description="Helical" evidence="1">
    <location>
        <begin position="38"/>
        <end position="59"/>
    </location>
</feature>
<keyword evidence="2" id="KW-0031">Aminopeptidase</keyword>
<accession>A0A9W5T8L5</accession>
<keyword evidence="3" id="KW-1185">Reference proteome</keyword>
<keyword evidence="2" id="KW-0645">Protease</keyword>
<protein>
    <submittedName>
        <fullName evidence="2">Leucyl aminopeptidase, putative</fullName>
    </submittedName>
</protein>
<reference evidence="2" key="1">
    <citation type="submission" date="2019-12" db="EMBL/GenBank/DDBJ databases">
        <title>Genome sequence of Babesia ovis.</title>
        <authorList>
            <person name="Yamagishi J."/>
            <person name="Sevinc F."/>
            <person name="Xuan X."/>
        </authorList>
    </citation>
    <scope>NUCLEOTIDE SEQUENCE</scope>
    <source>
        <strain evidence="2">Selcuk</strain>
    </source>
</reference>
<evidence type="ECO:0000313" key="2">
    <source>
        <dbReference type="EMBL" id="GFE53449.1"/>
    </source>
</evidence>
<evidence type="ECO:0000313" key="3">
    <source>
        <dbReference type="Proteomes" id="UP001057455"/>
    </source>
</evidence>
<proteinExistence type="predicted"/>
<name>A0A9W5T8L5_BABOV</name>
<evidence type="ECO:0000256" key="1">
    <source>
        <dbReference type="SAM" id="Phobius"/>
    </source>
</evidence>
<dbReference type="AlphaFoldDB" id="A0A9W5T8L5"/>